<dbReference type="AlphaFoldDB" id="A0A5J5DH90"/>
<comment type="caution">
    <text evidence="1">The sequence shown here is derived from an EMBL/GenBank/DDBJ whole genome shotgun (WGS) entry which is preliminary data.</text>
</comment>
<name>A0A5J5DH90_9PERO</name>
<protein>
    <submittedName>
        <fullName evidence="1">Uncharacterized protein</fullName>
    </submittedName>
</protein>
<dbReference type="Proteomes" id="UP000327493">
    <property type="component" value="Chromosome 5"/>
</dbReference>
<proteinExistence type="predicted"/>
<gene>
    <name evidence="1" type="ORF">FQN60_018172</name>
</gene>
<dbReference type="EMBL" id="VOFY01000005">
    <property type="protein sequence ID" value="KAA8592717.1"/>
    <property type="molecule type" value="Genomic_DNA"/>
</dbReference>
<evidence type="ECO:0000313" key="1">
    <source>
        <dbReference type="EMBL" id="KAA8592717.1"/>
    </source>
</evidence>
<keyword evidence="2" id="KW-1185">Reference proteome</keyword>
<reference evidence="1 2" key="1">
    <citation type="submission" date="2019-08" db="EMBL/GenBank/DDBJ databases">
        <title>A chromosome-level genome assembly, high-density linkage maps, and genome scans reveal the genomic architecture of hybrid incompatibilities underlying speciation via character displacement in darters (Percidae: Etheostominae).</title>
        <authorList>
            <person name="Moran R.L."/>
            <person name="Catchen J.M."/>
            <person name="Fuller R.C."/>
        </authorList>
    </citation>
    <scope>NUCLEOTIDE SEQUENCE [LARGE SCALE GENOMIC DNA]</scope>
    <source>
        <strain evidence="1">EspeVRDwgs_2016</strain>
        <tissue evidence="1">Muscle</tissue>
    </source>
</reference>
<accession>A0A5J5DH90</accession>
<organism evidence="1 2">
    <name type="scientific">Etheostoma spectabile</name>
    <name type="common">orangethroat darter</name>
    <dbReference type="NCBI Taxonomy" id="54343"/>
    <lineage>
        <taxon>Eukaryota</taxon>
        <taxon>Metazoa</taxon>
        <taxon>Chordata</taxon>
        <taxon>Craniata</taxon>
        <taxon>Vertebrata</taxon>
        <taxon>Euteleostomi</taxon>
        <taxon>Actinopterygii</taxon>
        <taxon>Neopterygii</taxon>
        <taxon>Teleostei</taxon>
        <taxon>Neoteleostei</taxon>
        <taxon>Acanthomorphata</taxon>
        <taxon>Eupercaria</taxon>
        <taxon>Perciformes</taxon>
        <taxon>Percoidei</taxon>
        <taxon>Percidae</taxon>
        <taxon>Etheostomatinae</taxon>
        <taxon>Etheostoma</taxon>
    </lineage>
</organism>
<evidence type="ECO:0000313" key="2">
    <source>
        <dbReference type="Proteomes" id="UP000327493"/>
    </source>
</evidence>
<sequence>MMSLFPTDQPLSRTWSMATQMAWETAKPFVSFFAAVTFFSPVCSALTILSFSLFHPSVPFNSHPLLSSPHCFSDTFVALNGKY</sequence>